<dbReference type="Gene3D" id="3.30.9.10">
    <property type="entry name" value="D-Amino Acid Oxidase, subunit A, domain 2"/>
    <property type="match status" value="1"/>
</dbReference>
<dbReference type="AlphaFoldDB" id="A0A5C4MDW0"/>
<dbReference type="GO" id="GO:0005737">
    <property type="term" value="C:cytoplasm"/>
    <property type="evidence" value="ECO:0007669"/>
    <property type="project" value="TreeGrafter"/>
</dbReference>
<dbReference type="OrthoDB" id="9805852at2"/>
<dbReference type="RefSeq" id="WP_139106556.1">
    <property type="nucleotide sequence ID" value="NZ_VDFR01000096.1"/>
</dbReference>
<dbReference type="PANTHER" id="PTHR13847">
    <property type="entry name" value="SARCOSINE DEHYDROGENASE-RELATED"/>
    <property type="match status" value="1"/>
</dbReference>
<accession>A0A5C4MDW0</accession>
<dbReference type="EMBL" id="VDFR01000096">
    <property type="protein sequence ID" value="TNC42421.1"/>
    <property type="molecule type" value="Genomic_DNA"/>
</dbReference>
<evidence type="ECO:0000259" key="1">
    <source>
        <dbReference type="Pfam" id="PF01266"/>
    </source>
</evidence>
<feature type="domain" description="FAD dependent oxidoreductase" evidence="1">
    <location>
        <begin position="30"/>
        <end position="392"/>
    </location>
</feature>
<dbReference type="Pfam" id="PF01266">
    <property type="entry name" value="DAO"/>
    <property type="match status" value="1"/>
</dbReference>
<dbReference type="SUPFAM" id="SSF51905">
    <property type="entry name" value="FAD/NAD(P)-binding domain"/>
    <property type="match status" value="1"/>
</dbReference>
<organism evidence="2 4">
    <name type="scientific">Mumia zhuanghuii</name>
    <dbReference type="NCBI Taxonomy" id="2585211"/>
    <lineage>
        <taxon>Bacteria</taxon>
        <taxon>Bacillati</taxon>
        <taxon>Actinomycetota</taxon>
        <taxon>Actinomycetes</taxon>
        <taxon>Propionibacteriales</taxon>
        <taxon>Nocardioidaceae</taxon>
        <taxon>Mumia</taxon>
    </lineage>
</organism>
<reference evidence="2 4" key="1">
    <citation type="submission" date="2019-05" db="EMBL/GenBank/DDBJ databases">
        <title>Mumia sp. nov., isolated from the intestinal contents of plateau pika (Ochotona curzoniae) in the Qinghai-Tibet plateau of China.</title>
        <authorList>
            <person name="Tian Z."/>
        </authorList>
    </citation>
    <scope>NUCLEOTIDE SEQUENCE [LARGE SCALE GENOMIC DNA]</scope>
    <source>
        <strain evidence="4">527</strain>
        <strain evidence="2">Z527</strain>
    </source>
</reference>
<dbReference type="PANTHER" id="PTHR13847:SF285">
    <property type="entry name" value="FAD DEPENDENT OXIDOREDUCTASE DOMAIN-CONTAINING PROTEIN"/>
    <property type="match status" value="1"/>
</dbReference>
<dbReference type="InterPro" id="IPR006076">
    <property type="entry name" value="FAD-dep_OxRdtase"/>
</dbReference>
<dbReference type="InterPro" id="IPR036188">
    <property type="entry name" value="FAD/NAD-bd_sf"/>
</dbReference>
<protein>
    <submittedName>
        <fullName evidence="2">FAD-dependent oxidoreductase</fullName>
    </submittedName>
</protein>
<comment type="caution">
    <text evidence="2">The sequence shown here is derived from an EMBL/GenBank/DDBJ whole genome shotgun (WGS) entry which is preliminary data.</text>
</comment>
<name>A0A5C4MDW0_9ACTN</name>
<evidence type="ECO:0000313" key="2">
    <source>
        <dbReference type="EMBL" id="TNC32849.1"/>
    </source>
</evidence>
<dbReference type="Proteomes" id="UP000306740">
    <property type="component" value="Unassembled WGS sequence"/>
</dbReference>
<evidence type="ECO:0000313" key="4">
    <source>
        <dbReference type="Proteomes" id="UP000306740"/>
    </source>
</evidence>
<evidence type="ECO:0000313" key="3">
    <source>
        <dbReference type="EMBL" id="TNC42421.1"/>
    </source>
</evidence>
<sequence>MGYRNGDVSHWMHAGAAPAFGPAALEDAYDLVVVGGGLTGLWTAYYALQRDPGARIVVLEAVEVGYGASGRNGGWLSPLLPGNRAVYARQSEGGADGVVAFQHEMFAAIDEVLDVLEREDIHADQVRGGQLTLAPTPAAMARVKATREAHLRFGYEPSQVVLLDAEQTRARVNSVTAHGGLLYPETARVDPAKLTRGLAEVLRRRGVVISEHTPAREVTAHRVRTDRGWIDAGRIAVCLEAYTSRLLGGRKVIPVNSSMIVTDPLPAWAWEQIGWEGRECLNDSAHTFVYAQRTADDRIAIGGRGTPYKYGSGTPGHGASDPRTTTNLRRRLESMFPGVYFPVAHAWRGVIGVTRDWCATVTHDERAGVGSVYGFAGHGVTATNLAARTLLDRLDGHDSPLTRLPWNEHRTRQWEPEPLRWLGVHGMYTLFGLADRWEEHTQAEKTALPARIGSRIAGLHEGSGRRRG</sequence>
<gene>
    <name evidence="3" type="ORF">FHE65_21110</name>
    <name evidence="2" type="ORF">FHE65_30005</name>
</gene>
<proteinExistence type="predicted"/>
<dbReference type="EMBL" id="VDFR01000185">
    <property type="protein sequence ID" value="TNC32849.1"/>
    <property type="molecule type" value="Genomic_DNA"/>
</dbReference>
<dbReference type="Gene3D" id="3.50.50.60">
    <property type="entry name" value="FAD/NAD(P)-binding domain"/>
    <property type="match status" value="1"/>
</dbReference>